<evidence type="ECO:0008006" key="4">
    <source>
        <dbReference type="Google" id="ProtNLM"/>
    </source>
</evidence>
<dbReference type="EMBL" id="UINC01118184">
    <property type="protein sequence ID" value="SVC91140.1"/>
    <property type="molecule type" value="Genomic_DNA"/>
</dbReference>
<accession>A0A382R1T8</accession>
<dbReference type="Gene3D" id="3.40.50.720">
    <property type="entry name" value="NAD(P)-binding Rossmann-like Domain"/>
    <property type="match status" value="1"/>
</dbReference>
<feature type="domain" description="Gfo/Idh/MocA-like oxidoreductase C-terminal" evidence="2">
    <location>
        <begin position="88"/>
        <end position="284"/>
    </location>
</feature>
<dbReference type="SUPFAM" id="SSF55347">
    <property type="entry name" value="Glyceraldehyde-3-phosphate dehydrogenase-like, C-terminal domain"/>
    <property type="match status" value="1"/>
</dbReference>
<dbReference type="AlphaFoldDB" id="A0A382R1T8"/>
<protein>
    <recommendedName>
        <fullName evidence="4">Gfo/Idh/MocA-like oxidoreductase N-terminal domain-containing protein</fullName>
    </recommendedName>
</protein>
<dbReference type="InterPro" id="IPR036291">
    <property type="entry name" value="NAD(P)-bd_dom_sf"/>
</dbReference>
<dbReference type="InterPro" id="IPR004104">
    <property type="entry name" value="Gfo/Idh/MocA-like_OxRdtase_C"/>
</dbReference>
<feature type="non-terminal residue" evidence="3">
    <location>
        <position position="1"/>
    </location>
</feature>
<evidence type="ECO:0000313" key="3">
    <source>
        <dbReference type="EMBL" id="SVC91140.1"/>
    </source>
</evidence>
<dbReference type="Gene3D" id="3.30.360.10">
    <property type="entry name" value="Dihydrodipicolinate Reductase, domain 2"/>
    <property type="match status" value="1"/>
</dbReference>
<dbReference type="Pfam" id="PF02894">
    <property type="entry name" value="GFO_IDH_MocA_C"/>
    <property type="match status" value="1"/>
</dbReference>
<proteinExistence type="predicted"/>
<evidence type="ECO:0000259" key="2">
    <source>
        <dbReference type="Pfam" id="PF02894"/>
    </source>
</evidence>
<dbReference type="PANTHER" id="PTHR43377">
    <property type="entry name" value="BILIVERDIN REDUCTASE A"/>
    <property type="match status" value="1"/>
</dbReference>
<reference evidence="3" key="1">
    <citation type="submission" date="2018-05" db="EMBL/GenBank/DDBJ databases">
        <authorList>
            <person name="Lanie J.A."/>
            <person name="Ng W.-L."/>
            <person name="Kazmierczak K.M."/>
            <person name="Andrzejewski T.M."/>
            <person name="Davidsen T.M."/>
            <person name="Wayne K.J."/>
            <person name="Tettelin H."/>
            <person name="Glass J.I."/>
            <person name="Rusch D."/>
            <person name="Podicherti R."/>
            <person name="Tsui H.-C.T."/>
            <person name="Winkler M.E."/>
        </authorList>
    </citation>
    <scope>NUCLEOTIDE SEQUENCE</scope>
</reference>
<gene>
    <name evidence="3" type="ORF">METZ01_LOCUS343994</name>
</gene>
<evidence type="ECO:0000259" key="1">
    <source>
        <dbReference type="Pfam" id="PF01408"/>
    </source>
</evidence>
<dbReference type="Pfam" id="PF01408">
    <property type="entry name" value="GFO_IDH_MocA"/>
    <property type="match status" value="1"/>
</dbReference>
<dbReference type="PANTHER" id="PTHR43377:SF2">
    <property type="entry name" value="BINDING ROSSMANN FOLD OXIDOREDUCTASE, PUTATIVE (AFU_ORTHOLOGUE AFUA_4G00560)-RELATED"/>
    <property type="match status" value="1"/>
</dbReference>
<dbReference type="GO" id="GO:0000166">
    <property type="term" value="F:nucleotide binding"/>
    <property type="evidence" value="ECO:0007669"/>
    <property type="project" value="InterPro"/>
</dbReference>
<feature type="domain" description="Gfo/Idh/MocA-like oxidoreductase N-terminal" evidence="1">
    <location>
        <begin position="5"/>
        <end position="76"/>
    </location>
</feature>
<name>A0A382R1T8_9ZZZZ</name>
<dbReference type="InterPro" id="IPR051450">
    <property type="entry name" value="Gfo/Idh/MocA_Oxidoreductases"/>
</dbReference>
<organism evidence="3">
    <name type="scientific">marine metagenome</name>
    <dbReference type="NCBI Taxonomy" id="408172"/>
    <lineage>
        <taxon>unclassified sequences</taxon>
        <taxon>metagenomes</taxon>
        <taxon>ecological metagenomes</taxon>
    </lineage>
</organism>
<dbReference type="InterPro" id="IPR000683">
    <property type="entry name" value="Gfo/Idh/MocA-like_OxRdtase_N"/>
</dbReference>
<dbReference type="SUPFAM" id="SSF51735">
    <property type="entry name" value="NAD(P)-binding Rossmann-fold domains"/>
    <property type="match status" value="1"/>
</dbReference>
<feature type="non-terminal residue" evidence="3">
    <location>
        <position position="326"/>
    </location>
</feature>
<sequence>PTDQVFTDWRDLSSAPKRADAVLICTQDAMHVEPAIAFAEAGYHILLEKPMAPDAEGCRQIVEAIEKAGVMFAVAHVSRYTTFSQQVKSMLNDGLISDIVSLQRLEPVGYWHQAHSFVRGNWRNETESSFMLLAKSCHDLDWIRYMMGVECAAVSSFGSLRHFRPDQAPEGATERCLDCPVEAKCPYSAKKIYLGRLADRQAGWPVDVLTPKPTVESVTQALRDGPYGRCVYACDNDVVDHQVVNMRFADDSTAAFTMTAFTEAAGRRTNIFGTRGHIYGDGQHIHHFDFLTDKTQTIDTATGDPSILGGHGGGDAAADLSALAAS</sequence>